<evidence type="ECO:0000313" key="3">
    <source>
        <dbReference type="Proteomes" id="UP000234345"/>
    </source>
</evidence>
<dbReference type="EMBL" id="OCZC01000054">
    <property type="protein sequence ID" value="SOO23411.1"/>
    <property type="molecule type" value="Genomic_DNA"/>
</dbReference>
<evidence type="ECO:0000313" key="2">
    <source>
        <dbReference type="EMBL" id="SOO23411.1"/>
    </source>
</evidence>
<feature type="region of interest" description="Disordered" evidence="1">
    <location>
        <begin position="47"/>
        <end position="78"/>
    </location>
</feature>
<name>A0A7Z7IZ98_XANCH</name>
<organism evidence="2 3">
    <name type="scientific">Xanthomonas campestris pv. phaseoli</name>
    <dbReference type="NCBI Taxonomy" id="317013"/>
    <lineage>
        <taxon>Bacteria</taxon>
        <taxon>Pseudomonadati</taxon>
        <taxon>Pseudomonadota</taxon>
        <taxon>Gammaproteobacteria</taxon>
        <taxon>Lysobacterales</taxon>
        <taxon>Lysobacteraceae</taxon>
        <taxon>Xanthomonas</taxon>
    </lineage>
</organism>
<dbReference type="Proteomes" id="UP000234345">
    <property type="component" value="Unassembled WGS sequence"/>
</dbReference>
<evidence type="ECO:0000256" key="1">
    <source>
        <dbReference type="SAM" id="MobiDB-lite"/>
    </source>
</evidence>
<comment type="caution">
    <text evidence="2">The sequence shown here is derived from an EMBL/GenBank/DDBJ whole genome shotgun (WGS) entry which is preliminary data.</text>
</comment>
<proteinExistence type="predicted"/>
<accession>A0A7Z7IZ98</accession>
<sequence length="597" mass="65244">MRHACVANAHRHALMGDDTARGIKRATACRQLAWCNVTRRVMPPVAPMARHQSRQRSARAAGGMTARRKLQGPSTRRACDVRRHAHVRLSAGARWAARLQIELWLRIEPTFHAPNCTQPERLRAMSLSGKHRRAPARGSTCTAVQSADHTSRPVVLRVRTARSAPQWPGDACTGHARIAAARSLLSRPSAFLCDQFGQLHGVERGALADVVGDDPQVQATRVREVFADATDEHRILAGGVRDRRRVAAGSALVHHFHARRCRQQRARRFHGDLVAGFDRHRFGVAIEHRHAHRGGVHLDAVVAEDLAGFPDQLHLFLGVAVVLEVVDVRNQVKGDLHREPLRVDVLEAQQLAGLLAQFFHRRAPAAGDRLVGRHIDALDAVGAVDRAQCHQHLHGRAIGVGDDAARALLERFRIDLGNHQRHVVVVAERRRIIDHHRTGRGELGAVFLGHASARGEQRDVHAGGVELGQILHIDLAAIELHLPAGRARRRQRVQGGDREVALGQDAQHGLADSAGGAHDRDVETTVFVAHEFVFIERGNEEALRAGFGEPPMLAAEVPYRLVEMVPVTPAFFASAPVPPRLAAATAAALSALGGWPA</sequence>
<protein>
    <submittedName>
        <fullName evidence="2">Uncharacterized protein</fullName>
    </submittedName>
</protein>
<dbReference type="AlphaFoldDB" id="A0A7Z7IZ98"/>
<reference evidence="2 3" key="1">
    <citation type="submission" date="2017-10" db="EMBL/GenBank/DDBJ databases">
        <authorList>
            <person name="Regsiter A."/>
            <person name="William W."/>
        </authorList>
    </citation>
    <scope>NUCLEOTIDE SEQUENCE [LARGE SCALE GENOMIC DNA]</scope>
    <source>
        <strain evidence="2 3">CFBP6991</strain>
    </source>
</reference>
<gene>
    <name evidence="2" type="ORF">XFF6991_280070</name>
</gene>